<dbReference type="InterPro" id="IPR008284">
    <property type="entry name" value="MoCF_biosynth_CS"/>
</dbReference>
<dbReference type="GO" id="GO:0006777">
    <property type="term" value="P:Mo-molybdopterin cofactor biosynthetic process"/>
    <property type="evidence" value="ECO:0007669"/>
    <property type="project" value="UniProtKB-KW"/>
</dbReference>
<evidence type="ECO:0000256" key="2">
    <source>
        <dbReference type="ARBA" id="ARBA00023150"/>
    </source>
</evidence>
<dbReference type="InterPro" id="IPR005110">
    <property type="entry name" value="MoeA_linker/N"/>
</dbReference>
<dbReference type="CDD" id="cd00887">
    <property type="entry name" value="MoeA"/>
    <property type="match status" value="1"/>
</dbReference>
<dbReference type="InterPro" id="IPR005111">
    <property type="entry name" value="MoeA_C_domain_IV"/>
</dbReference>
<dbReference type="AlphaFoldDB" id="A0A382HUJ1"/>
<keyword evidence="2" id="KW-0501">Molybdenum cofactor biosynthesis</keyword>
<dbReference type="GO" id="GO:0005829">
    <property type="term" value="C:cytosol"/>
    <property type="evidence" value="ECO:0007669"/>
    <property type="project" value="TreeGrafter"/>
</dbReference>
<dbReference type="SUPFAM" id="SSF63882">
    <property type="entry name" value="MoeA N-terminal region -like"/>
    <property type="match status" value="1"/>
</dbReference>
<evidence type="ECO:0000259" key="3">
    <source>
        <dbReference type="SMART" id="SM00852"/>
    </source>
</evidence>
<dbReference type="NCBIfam" id="TIGR00177">
    <property type="entry name" value="molyb_syn"/>
    <property type="match status" value="1"/>
</dbReference>
<evidence type="ECO:0000313" key="4">
    <source>
        <dbReference type="EMBL" id="SVB90849.1"/>
    </source>
</evidence>
<dbReference type="SMART" id="SM00852">
    <property type="entry name" value="MoCF_biosynth"/>
    <property type="match status" value="1"/>
</dbReference>
<organism evidence="4">
    <name type="scientific">marine metagenome</name>
    <dbReference type="NCBI Taxonomy" id="408172"/>
    <lineage>
        <taxon>unclassified sequences</taxon>
        <taxon>metagenomes</taxon>
        <taxon>ecological metagenomes</taxon>
    </lineage>
</organism>
<dbReference type="InterPro" id="IPR038987">
    <property type="entry name" value="MoeA-like"/>
</dbReference>
<dbReference type="UniPathway" id="UPA00344"/>
<dbReference type="SUPFAM" id="SSF63867">
    <property type="entry name" value="MoeA C-terminal domain-like"/>
    <property type="match status" value="1"/>
</dbReference>
<dbReference type="Gene3D" id="2.40.340.10">
    <property type="entry name" value="MoeA, C-terminal, domain IV"/>
    <property type="match status" value="1"/>
</dbReference>
<dbReference type="NCBIfam" id="NF045515">
    <property type="entry name" value="Glp_gephyrin"/>
    <property type="match status" value="1"/>
</dbReference>
<name>A0A382HUJ1_9ZZZZ</name>
<dbReference type="PANTHER" id="PTHR10192:SF5">
    <property type="entry name" value="GEPHYRIN"/>
    <property type="match status" value="1"/>
</dbReference>
<dbReference type="Gene3D" id="2.170.190.11">
    <property type="entry name" value="Molybdopterin biosynthesis moea protein, domain 3"/>
    <property type="match status" value="1"/>
</dbReference>
<protein>
    <recommendedName>
        <fullName evidence="3">MoaB/Mog domain-containing protein</fullName>
    </recommendedName>
</protein>
<accession>A0A382HUJ1</accession>
<proteinExistence type="predicted"/>
<dbReference type="Pfam" id="PF03454">
    <property type="entry name" value="MoeA_C"/>
    <property type="match status" value="1"/>
</dbReference>
<dbReference type="EMBL" id="UINC01063326">
    <property type="protein sequence ID" value="SVB90849.1"/>
    <property type="molecule type" value="Genomic_DNA"/>
</dbReference>
<dbReference type="InterPro" id="IPR036135">
    <property type="entry name" value="MoeA_linker/N_sf"/>
</dbReference>
<dbReference type="InterPro" id="IPR001453">
    <property type="entry name" value="MoaB/Mog_dom"/>
</dbReference>
<dbReference type="Gene3D" id="3.40.980.10">
    <property type="entry name" value="MoaB/Mog-like domain"/>
    <property type="match status" value="1"/>
</dbReference>
<dbReference type="Pfam" id="PF00994">
    <property type="entry name" value="MoCF_biosynth"/>
    <property type="match status" value="1"/>
</dbReference>
<evidence type="ECO:0000256" key="1">
    <source>
        <dbReference type="ARBA" id="ARBA00005046"/>
    </source>
</evidence>
<dbReference type="Gene3D" id="3.90.105.10">
    <property type="entry name" value="Molybdopterin biosynthesis moea protein, domain 2"/>
    <property type="match status" value="1"/>
</dbReference>
<dbReference type="Pfam" id="PF03453">
    <property type="entry name" value="MoeA_N"/>
    <property type="match status" value="1"/>
</dbReference>
<dbReference type="GO" id="GO:0061599">
    <property type="term" value="F:molybdopterin molybdotransferase activity"/>
    <property type="evidence" value="ECO:0007669"/>
    <property type="project" value="TreeGrafter"/>
</dbReference>
<dbReference type="PROSITE" id="PS01079">
    <property type="entry name" value="MOCF_BIOSYNTHESIS_2"/>
    <property type="match status" value="1"/>
</dbReference>
<dbReference type="InterPro" id="IPR036688">
    <property type="entry name" value="MoeA_C_domain_IV_sf"/>
</dbReference>
<sequence>MPEFFNVLPPAEALQVLLDRLETRSALAVTEIPIDEALGRVTAQETHAPEDLPSFPRSAMDGYSLRAVDTFGASEGLPAYFNIVGEVPMGRQAEVSVSKGDAADAYTGGMLADGADAVIMVENTQRVDAKTIEVVRPVAVGENVVQPGEDIKRGEVILPEGHYLRPQDLGGLTAMGITDFSVAAKPRVAILSLGDEVVSPDTAPAEGQIRDINTYTIAALVEQAGGIPLPLGIVRDDIEEQTAAAILGLEMADALVFSAGSSVSSRDMTAQIIGNLGQPGVLIHGLAIRPGKPTVIGLVNGKPAFGLPGNPVSAMVVFDLVVRPTLYHLSGCASPPQPTTVAATLSQDIASTSGREDFVPVRLKGEDGHRTAQPVFGKSNLIYTLIRSDGLIRVPLDRGGLYAGEDVLVRLY</sequence>
<dbReference type="InterPro" id="IPR036425">
    <property type="entry name" value="MoaB/Mog-like_dom_sf"/>
</dbReference>
<comment type="pathway">
    <text evidence="1">Cofactor biosynthesis; molybdopterin biosynthesis.</text>
</comment>
<dbReference type="SUPFAM" id="SSF53218">
    <property type="entry name" value="Molybdenum cofactor biosynthesis proteins"/>
    <property type="match status" value="1"/>
</dbReference>
<gene>
    <name evidence="4" type="ORF">METZ01_LOCUS243703</name>
</gene>
<dbReference type="PANTHER" id="PTHR10192">
    <property type="entry name" value="MOLYBDOPTERIN BIOSYNTHESIS PROTEIN"/>
    <property type="match status" value="1"/>
</dbReference>
<reference evidence="4" key="1">
    <citation type="submission" date="2018-05" db="EMBL/GenBank/DDBJ databases">
        <authorList>
            <person name="Lanie J.A."/>
            <person name="Ng W.-L."/>
            <person name="Kazmierczak K.M."/>
            <person name="Andrzejewski T.M."/>
            <person name="Davidsen T.M."/>
            <person name="Wayne K.J."/>
            <person name="Tettelin H."/>
            <person name="Glass J.I."/>
            <person name="Rusch D."/>
            <person name="Podicherti R."/>
            <person name="Tsui H.-C.T."/>
            <person name="Winkler M.E."/>
        </authorList>
    </citation>
    <scope>NUCLEOTIDE SEQUENCE</scope>
</reference>
<feature type="domain" description="MoaB/Mog" evidence="3">
    <location>
        <begin position="189"/>
        <end position="328"/>
    </location>
</feature>